<dbReference type="EMBL" id="PQVG01000003">
    <property type="protein sequence ID" value="POY40377.1"/>
    <property type="molecule type" value="Genomic_DNA"/>
</dbReference>
<dbReference type="Proteomes" id="UP000237310">
    <property type="component" value="Unassembled WGS sequence"/>
</dbReference>
<reference evidence="1 2" key="1">
    <citation type="submission" date="2018-01" db="EMBL/GenBank/DDBJ databases">
        <authorList>
            <person name="Gaut B.S."/>
            <person name="Morton B.R."/>
            <person name="Clegg M.T."/>
            <person name="Duvall M.R."/>
        </authorList>
    </citation>
    <scope>NUCLEOTIDE SEQUENCE [LARGE SCALE GENOMIC DNA]</scope>
    <source>
        <strain evidence="1 2">HR-AY</strain>
    </source>
</reference>
<comment type="caution">
    <text evidence="1">The sequence shown here is derived from an EMBL/GenBank/DDBJ whole genome shotgun (WGS) entry which is preliminary data.</text>
</comment>
<protein>
    <submittedName>
        <fullName evidence="1">Uncharacterized protein</fullName>
    </submittedName>
</protein>
<sequence>MSNYPRFESQVELLLFFNYEDALAFFESNDLKLSPAGKFHLWLLSTAYYTEILYTKKIINSFYETTILIEHFEKYTKNFYLHCRKNHKDEIIDICKNRKSNILDNVKINEYYTKSNEFFLNTDYNFNKLLLISYNSYISELSKFEDYFDYKLKNISISAELEKTEKPEFTFLSLFIYPFYYAMINNDKNILKEILNETFKHIEIWFKYDEFINVPYQLNQFLLNKFEEQDIGKRLVVQQEIIKILNANNKINIKSNESCYIATMAYKDINHPKVQNFRDFRDNYLSKTVLGNHFIKYYYKHSPKWVKVLEHHKTINKLIRFGLDILNCFIPKSKL</sequence>
<dbReference type="NCBIfam" id="NF041770">
    <property type="entry name" value="CFI_box_CTERM"/>
    <property type="match status" value="1"/>
</dbReference>
<keyword evidence="2" id="KW-1185">Reference proteome</keyword>
<dbReference type="RefSeq" id="WP_103805439.1">
    <property type="nucleotide sequence ID" value="NZ_PQVG01000003.1"/>
</dbReference>
<dbReference type="AlphaFoldDB" id="A0A2S5ADU3"/>
<evidence type="ECO:0000313" key="2">
    <source>
        <dbReference type="Proteomes" id="UP000237310"/>
    </source>
</evidence>
<dbReference type="OrthoDB" id="1149028at2"/>
<accession>A0A2S5ADU3</accession>
<dbReference type="InterPro" id="IPR049886">
    <property type="entry name" value="CFI_box_CTERM_dom"/>
</dbReference>
<evidence type="ECO:0000313" key="1">
    <source>
        <dbReference type="EMBL" id="POY40377.1"/>
    </source>
</evidence>
<organism evidence="1 2">
    <name type="scientific">Flavobacterium alvei</name>
    <dbReference type="NCBI Taxonomy" id="2080416"/>
    <lineage>
        <taxon>Bacteria</taxon>
        <taxon>Pseudomonadati</taxon>
        <taxon>Bacteroidota</taxon>
        <taxon>Flavobacteriia</taxon>
        <taxon>Flavobacteriales</taxon>
        <taxon>Flavobacteriaceae</taxon>
        <taxon>Flavobacterium</taxon>
    </lineage>
</organism>
<name>A0A2S5ADU3_9FLAO</name>
<gene>
    <name evidence="1" type="ORF">C3L50_06960</name>
</gene>
<proteinExistence type="predicted"/>